<evidence type="ECO:0000256" key="3">
    <source>
        <dbReference type="ARBA" id="ARBA00023110"/>
    </source>
</evidence>
<evidence type="ECO:0000256" key="6">
    <source>
        <dbReference type="RuleBase" id="RU003915"/>
    </source>
</evidence>
<evidence type="ECO:0000259" key="7">
    <source>
        <dbReference type="PROSITE" id="PS50059"/>
    </source>
</evidence>
<comment type="similarity">
    <text evidence="2 6">Belongs to the FKBP-type PPIase family.</text>
</comment>
<keyword evidence="9" id="KW-1185">Reference proteome</keyword>
<gene>
    <name evidence="8" type="ORF">CLV58_104188</name>
</gene>
<dbReference type="PROSITE" id="PS51257">
    <property type="entry name" value="PROKAR_LIPOPROTEIN"/>
    <property type="match status" value="1"/>
</dbReference>
<evidence type="ECO:0000256" key="2">
    <source>
        <dbReference type="ARBA" id="ARBA00006577"/>
    </source>
</evidence>
<dbReference type="Gene3D" id="3.10.50.40">
    <property type="match status" value="1"/>
</dbReference>
<comment type="catalytic activity">
    <reaction evidence="1 5 6">
        <text>[protein]-peptidylproline (omega=180) = [protein]-peptidylproline (omega=0)</text>
        <dbReference type="Rhea" id="RHEA:16237"/>
        <dbReference type="Rhea" id="RHEA-COMP:10747"/>
        <dbReference type="Rhea" id="RHEA-COMP:10748"/>
        <dbReference type="ChEBI" id="CHEBI:83833"/>
        <dbReference type="ChEBI" id="CHEBI:83834"/>
        <dbReference type="EC" id="5.2.1.8"/>
    </reaction>
</comment>
<organism evidence="8 9">
    <name type="scientific">Spirosoma oryzae</name>
    <dbReference type="NCBI Taxonomy" id="1469603"/>
    <lineage>
        <taxon>Bacteria</taxon>
        <taxon>Pseudomonadati</taxon>
        <taxon>Bacteroidota</taxon>
        <taxon>Cytophagia</taxon>
        <taxon>Cytophagales</taxon>
        <taxon>Cytophagaceae</taxon>
        <taxon>Spirosoma</taxon>
    </lineage>
</organism>
<keyword evidence="3 5" id="KW-0697">Rotamase</keyword>
<dbReference type="Proteomes" id="UP000238375">
    <property type="component" value="Unassembled WGS sequence"/>
</dbReference>
<dbReference type="PANTHER" id="PTHR43811:SF19">
    <property type="entry name" value="39 KDA FK506-BINDING NUCLEAR PROTEIN"/>
    <property type="match status" value="1"/>
</dbReference>
<evidence type="ECO:0000256" key="4">
    <source>
        <dbReference type="ARBA" id="ARBA00023235"/>
    </source>
</evidence>
<dbReference type="AlphaFoldDB" id="A0A2T0TBL1"/>
<reference evidence="8 9" key="1">
    <citation type="submission" date="2018-03" db="EMBL/GenBank/DDBJ databases">
        <title>Genomic Encyclopedia of Archaeal and Bacterial Type Strains, Phase II (KMG-II): from individual species to whole genera.</title>
        <authorList>
            <person name="Goeker M."/>
        </authorList>
    </citation>
    <scope>NUCLEOTIDE SEQUENCE [LARGE SCALE GENOMIC DNA]</scope>
    <source>
        <strain evidence="8 9">DSM 28354</strain>
    </source>
</reference>
<dbReference type="GO" id="GO:0003755">
    <property type="term" value="F:peptidyl-prolyl cis-trans isomerase activity"/>
    <property type="evidence" value="ECO:0007669"/>
    <property type="project" value="UniProtKB-UniRule"/>
</dbReference>
<dbReference type="Pfam" id="PF00254">
    <property type="entry name" value="FKBP_C"/>
    <property type="match status" value="1"/>
</dbReference>
<sequence length="161" mass="17014">MIHPISKIGLLGLLFISLLTGCQSNDVPCDGSSVTTKAPDAEVTTLKQYITTNNIQATADPRGFYYTIQSPGTGQKPTVCSNVTVKYVGKLTNGQQFDSSNGISFGLGELVVGWQEGIPLIAPGGKITLYLPPSLAYGAREVPGIPANSILVFDIDLVKIN</sequence>
<evidence type="ECO:0000313" key="9">
    <source>
        <dbReference type="Proteomes" id="UP000238375"/>
    </source>
</evidence>
<dbReference type="EC" id="5.2.1.8" evidence="6"/>
<dbReference type="OrthoDB" id="9814548at2"/>
<name>A0A2T0TBL1_9BACT</name>
<dbReference type="RefSeq" id="WP_106136918.1">
    <property type="nucleotide sequence ID" value="NZ_PVTE01000004.1"/>
</dbReference>
<dbReference type="InterPro" id="IPR001179">
    <property type="entry name" value="PPIase_FKBP_dom"/>
</dbReference>
<protein>
    <recommendedName>
        <fullName evidence="6">Peptidyl-prolyl cis-trans isomerase</fullName>
        <ecNumber evidence="6">5.2.1.8</ecNumber>
    </recommendedName>
</protein>
<feature type="domain" description="PPIase FKBP-type" evidence="7">
    <location>
        <begin position="80"/>
        <end position="161"/>
    </location>
</feature>
<accession>A0A2T0TBL1</accession>
<dbReference type="InterPro" id="IPR046357">
    <property type="entry name" value="PPIase_dom_sf"/>
</dbReference>
<keyword evidence="4 5" id="KW-0413">Isomerase</keyword>
<evidence type="ECO:0000256" key="5">
    <source>
        <dbReference type="PROSITE-ProRule" id="PRU00277"/>
    </source>
</evidence>
<proteinExistence type="inferred from homology"/>
<comment type="caution">
    <text evidence="8">The sequence shown here is derived from an EMBL/GenBank/DDBJ whole genome shotgun (WGS) entry which is preliminary data.</text>
</comment>
<evidence type="ECO:0000313" key="8">
    <source>
        <dbReference type="EMBL" id="PRY43057.1"/>
    </source>
</evidence>
<evidence type="ECO:0000256" key="1">
    <source>
        <dbReference type="ARBA" id="ARBA00000971"/>
    </source>
</evidence>
<dbReference type="PANTHER" id="PTHR43811">
    <property type="entry name" value="FKBP-TYPE PEPTIDYL-PROLYL CIS-TRANS ISOMERASE FKPA"/>
    <property type="match status" value="1"/>
</dbReference>
<dbReference type="EMBL" id="PVTE01000004">
    <property type="protein sequence ID" value="PRY43057.1"/>
    <property type="molecule type" value="Genomic_DNA"/>
</dbReference>
<dbReference type="PROSITE" id="PS50059">
    <property type="entry name" value="FKBP_PPIASE"/>
    <property type="match status" value="1"/>
</dbReference>
<dbReference type="SUPFAM" id="SSF54534">
    <property type="entry name" value="FKBP-like"/>
    <property type="match status" value="1"/>
</dbReference>